<dbReference type="EMBL" id="AWUE01019630">
    <property type="protein sequence ID" value="OMO72595.1"/>
    <property type="molecule type" value="Genomic_DNA"/>
</dbReference>
<accession>A0A1R3HQE0</accession>
<dbReference type="Proteomes" id="UP000187203">
    <property type="component" value="Unassembled WGS sequence"/>
</dbReference>
<organism evidence="1 2">
    <name type="scientific">Corchorus olitorius</name>
    <dbReference type="NCBI Taxonomy" id="93759"/>
    <lineage>
        <taxon>Eukaryota</taxon>
        <taxon>Viridiplantae</taxon>
        <taxon>Streptophyta</taxon>
        <taxon>Embryophyta</taxon>
        <taxon>Tracheophyta</taxon>
        <taxon>Spermatophyta</taxon>
        <taxon>Magnoliopsida</taxon>
        <taxon>eudicotyledons</taxon>
        <taxon>Gunneridae</taxon>
        <taxon>Pentapetalae</taxon>
        <taxon>rosids</taxon>
        <taxon>malvids</taxon>
        <taxon>Malvales</taxon>
        <taxon>Malvaceae</taxon>
        <taxon>Grewioideae</taxon>
        <taxon>Apeibeae</taxon>
        <taxon>Corchorus</taxon>
    </lineage>
</organism>
<protein>
    <submittedName>
        <fullName evidence="1">Uncharacterized protein</fullName>
    </submittedName>
</protein>
<reference evidence="2" key="1">
    <citation type="submission" date="2013-09" db="EMBL/GenBank/DDBJ databases">
        <title>Corchorus olitorius genome sequencing.</title>
        <authorList>
            <person name="Alam M."/>
            <person name="Haque M.S."/>
            <person name="Islam M.S."/>
            <person name="Emdad E.M."/>
            <person name="Islam M.M."/>
            <person name="Ahmed B."/>
            <person name="Halim A."/>
            <person name="Hossen Q.M.M."/>
            <person name="Hossain M.Z."/>
            <person name="Ahmed R."/>
            <person name="Khan M.M."/>
            <person name="Islam R."/>
            <person name="Rashid M.M."/>
            <person name="Khan S.A."/>
            <person name="Rahman M.S."/>
            <person name="Alam M."/>
            <person name="Yahiya A.S."/>
            <person name="Khan M.S."/>
            <person name="Azam M.S."/>
            <person name="Haque T."/>
            <person name="Lashkar M.Z.H."/>
            <person name="Akhand A.I."/>
            <person name="Morshed G."/>
            <person name="Roy S."/>
            <person name="Uddin K.S."/>
            <person name="Rabeya T."/>
            <person name="Hossain A.S."/>
            <person name="Chowdhury A."/>
            <person name="Snigdha A.R."/>
            <person name="Mortoza M.S."/>
            <person name="Matin S.A."/>
            <person name="Hoque S.M.E."/>
            <person name="Islam M.K."/>
            <person name="Roy D.K."/>
            <person name="Haider R."/>
            <person name="Moosa M.M."/>
            <person name="Elias S.M."/>
            <person name="Hasan A.M."/>
            <person name="Jahan S."/>
            <person name="Shafiuddin M."/>
            <person name="Mahmood N."/>
            <person name="Shommy N.S."/>
        </authorList>
    </citation>
    <scope>NUCLEOTIDE SEQUENCE [LARGE SCALE GENOMIC DNA]</scope>
    <source>
        <strain evidence="2">cv. O-4</strain>
    </source>
</reference>
<sequence length="31" mass="3556">MATNIKRSTKQFKKLPATFKPGIVISRTHKK</sequence>
<proteinExistence type="predicted"/>
<name>A0A1R3HQE0_9ROSI</name>
<evidence type="ECO:0000313" key="1">
    <source>
        <dbReference type="EMBL" id="OMO72595.1"/>
    </source>
</evidence>
<gene>
    <name evidence="1" type="ORF">COLO4_27545</name>
</gene>
<evidence type="ECO:0000313" key="2">
    <source>
        <dbReference type="Proteomes" id="UP000187203"/>
    </source>
</evidence>
<dbReference type="AlphaFoldDB" id="A0A1R3HQE0"/>
<keyword evidence="2" id="KW-1185">Reference proteome</keyword>
<comment type="caution">
    <text evidence="1">The sequence shown here is derived from an EMBL/GenBank/DDBJ whole genome shotgun (WGS) entry which is preliminary data.</text>
</comment>